<evidence type="ECO:0000259" key="1">
    <source>
        <dbReference type="Pfam" id="PF20803"/>
    </source>
</evidence>
<protein>
    <recommendedName>
        <fullName evidence="1">Transcriptional repressor PaaX-like central Cas2-like domain-containing protein</fullName>
    </recommendedName>
</protein>
<evidence type="ECO:0000313" key="2">
    <source>
        <dbReference type="EMBL" id="KKP88167.1"/>
    </source>
</evidence>
<accession>A0A0G0G8Z9</accession>
<name>A0A0G0G8Z9_9BACT</name>
<evidence type="ECO:0000313" key="3">
    <source>
        <dbReference type="Proteomes" id="UP000034798"/>
    </source>
</evidence>
<dbReference type="Pfam" id="PF20803">
    <property type="entry name" value="PaaX_M"/>
    <property type="match status" value="1"/>
</dbReference>
<dbReference type="AlphaFoldDB" id="A0A0G0G8Z9"/>
<sequence>MQKNWQDEASFGDFIISHLLSCSSTRIQKKILFELVRKRRMLNRQVFNNNLYRLKKKGMLDFSNRDIIFNKNTLRRNTLFAKIQAKPAGDTKVMVLFDIPEKKRKIRNWLRLQLKLWDFEMLQQSVWLGKGPLPKDFTIRLDLLGVGKCVKIFKIESIKA</sequence>
<dbReference type="Proteomes" id="UP000034798">
    <property type="component" value="Unassembled WGS sequence"/>
</dbReference>
<dbReference type="EMBL" id="LBQZ01000025">
    <property type="protein sequence ID" value="KKP88167.1"/>
    <property type="molecule type" value="Genomic_DNA"/>
</dbReference>
<proteinExistence type="predicted"/>
<dbReference type="InterPro" id="IPR048846">
    <property type="entry name" value="PaaX-like_central"/>
</dbReference>
<gene>
    <name evidence="2" type="ORF">UR91_C0025G0008</name>
</gene>
<reference evidence="2 3" key="1">
    <citation type="journal article" date="2015" name="Nature">
        <title>rRNA introns, odd ribosomes, and small enigmatic genomes across a large radiation of phyla.</title>
        <authorList>
            <person name="Brown C.T."/>
            <person name="Hug L.A."/>
            <person name="Thomas B.C."/>
            <person name="Sharon I."/>
            <person name="Castelle C.J."/>
            <person name="Singh A."/>
            <person name="Wilkins M.J."/>
            <person name="Williams K.H."/>
            <person name="Banfield J.F."/>
        </authorList>
    </citation>
    <scope>NUCLEOTIDE SEQUENCE [LARGE SCALE GENOMIC DNA]</scope>
</reference>
<comment type="caution">
    <text evidence="2">The sequence shown here is derived from an EMBL/GenBank/DDBJ whole genome shotgun (WGS) entry which is preliminary data.</text>
</comment>
<organism evidence="2 3">
    <name type="scientific">Candidatus Nomurabacteria bacterium GW2011_GWC2_35_8</name>
    <dbReference type="NCBI Taxonomy" id="1618752"/>
    <lineage>
        <taxon>Bacteria</taxon>
        <taxon>Candidatus Nomuraibacteriota</taxon>
    </lineage>
</organism>
<feature type="domain" description="Transcriptional repressor PaaX-like central Cas2-like" evidence="1">
    <location>
        <begin position="93"/>
        <end position="157"/>
    </location>
</feature>